<evidence type="ECO:0000313" key="2">
    <source>
        <dbReference type="Proteomes" id="UP000241540"/>
    </source>
</evidence>
<dbReference type="RefSeq" id="WP_107639858.1">
    <property type="nucleotide sequence ID" value="NZ_PZHX01000001.1"/>
</dbReference>
<dbReference type="InterPro" id="IPR000801">
    <property type="entry name" value="Esterase-like"/>
</dbReference>
<proteinExistence type="predicted"/>
<reference evidence="1 2" key="1">
    <citation type="journal article" date="2016" name="Front. Microbiol.">
        <title>Comprehensive Phylogenetic Analysis of Bovine Non-aureus Staphylococci Species Based on Whole-Genome Sequencing.</title>
        <authorList>
            <person name="Naushad S."/>
            <person name="Barkema H.W."/>
            <person name="Luby C."/>
            <person name="Condas L.A."/>
            <person name="Nobrega D.B."/>
            <person name="Carson D.A."/>
            <person name="De Buck J."/>
        </authorList>
    </citation>
    <scope>NUCLEOTIDE SEQUENCE [LARGE SCALE GENOMIC DNA]</scope>
    <source>
        <strain evidence="1 2">SNUC 5336</strain>
    </source>
</reference>
<dbReference type="InterPro" id="IPR050583">
    <property type="entry name" value="Mycobacterial_A85_antigen"/>
</dbReference>
<sequence>MEEFKAGKINKYILNSKILERDITLSIYLPADFTELFKSQVIICFDGLDFFRFGRIQREYERLRKEEHIERAIIVGFHYEDVEKRREEFHPQGSRSQKTIQSVVKELLPFIDQTFPTYKVGNSRLLIGDSLAGSIAFLTSLTYPSIFSQIAMFSPHSDHTVLEKFETCKQRNRLTIWHAIGKDEIDFKLPTTGEQADFLTPNRKLSNLIEQDERVTYVYNEFNGSHNWKSWKPMIGDILYYFLNNNHSTYE</sequence>
<protein>
    <submittedName>
        <fullName evidence="1">Acetylesterase</fullName>
    </submittedName>
</protein>
<dbReference type="Gene3D" id="3.40.50.1820">
    <property type="entry name" value="alpha/beta hydrolase"/>
    <property type="match status" value="1"/>
</dbReference>
<gene>
    <name evidence="1" type="ORF">BUZ51_00350</name>
</gene>
<name>A0A974QP90_STAHO</name>
<dbReference type="EMBL" id="PZHX01000001">
    <property type="protein sequence ID" value="PTK32264.1"/>
    <property type="molecule type" value="Genomic_DNA"/>
</dbReference>
<comment type="caution">
    <text evidence="1">The sequence shown here is derived from an EMBL/GenBank/DDBJ whole genome shotgun (WGS) entry which is preliminary data.</text>
</comment>
<evidence type="ECO:0000313" key="1">
    <source>
        <dbReference type="EMBL" id="PTK32264.1"/>
    </source>
</evidence>
<dbReference type="PANTHER" id="PTHR48098">
    <property type="entry name" value="ENTEROCHELIN ESTERASE-RELATED"/>
    <property type="match status" value="1"/>
</dbReference>
<dbReference type="Proteomes" id="UP000241540">
    <property type="component" value="Unassembled WGS sequence"/>
</dbReference>
<dbReference type="InterPro" id="IPR029058">
    <property type="entry name" value="AB_hydrolase_fold"/>
</dbReference>
<dbReference type="AlphaFoldDB" id="A0A974QP90"/>
<dbReference type="PANTHER" id="PTHR48098:SF3">
    <property type="entry name" value="IRON(III) ENTEROBACTIN ESTERASE"/>
    <property type="match status" value="1"/>
</dbReference>
<organism evidence="1 2">
    <name type="scientific">Staphylococcus hominis</name>
    <dbReference type="NCBI Taxonomy" id="1290"/>
    <lineage>
        <taxon>Bacteria</taxon>
        <taxon>Bacillati</taxon>
        <taxon>Bacillota</taxon>
        <taxon>Bacilli</taxon>
        <taxon>Bacillales</taxon>
        <taxon>Staphylococcaceae</taxon>
        <taxon>Staphylococcus</taxon>
    </lineage>
</organism>
<dbReference type="Pfam" id="PF00756">
    <property type="entry name" value="Esterase"/>
    <property type="match status" value="1"/>
</dbReference>
<dbReference type="SUPFAM" id="SSF53474">
    <property type="entry name" value="alpha/beta-Hydrolases"/>
    <property type="match status" value="1"/>
</dbReference>
<accession>A0A974QP90</accession>